<dbReference type="Pfam" id="PF10604">
    <property type="entry name" value="Polyketide_cyc2"/>
    <property type="match status" value="1"/>
</dbReference>
<evidence type="ECO:0000313" key="2">
    <source>
        <dbReference type="Proteomes" id="UP000057737"/>
    </source>
</evidence>
<sequence>MARAYYSTVFEQPAGEVWKIIRDFNNYPVWVHGEGTSEIEDGRSGDSVGAVRSLLYRERRIRQRLLAQSDVECFQTYEFAGPATLPVTDFKATLRVTPVIDGNRAFVEWWANFDCEATARAELTQTLAGWFETWLESLRDAMAV</sequence>
<accession>A0A125Q5V0</accession>
<dbReference type="PANTHER" id="PTHR39332:SF7">
    <property type="entry name" value="SRPBCC FAMILY PROTEIN"/>
    <property type="match status" value="1"/>
</dbReference>
<comment type="caution">
    <text evidence="1">The sequence shown here is derived from an EMBL/GenBank/DDBJ whole genome shotgun (WGS) entry which is preliminary data.</text>
</comment>
<dbReference type="AlphaFoldDB" id="A0A125Q5V0"/>
<dbReference type="InterPro" id="IPR019587">
    <property type="entry name" value="Polyketide_cyclase/dehydratase"/>
</dbReference>
<keyword evidence="2" id="KW-1185">Reference proteome</keyword>
<dbReference type="Gene3D" id="3.30.530.20">
    <property type="match status" value="1"/>
</dbReference>
<dbReference type="EMBL" id="LNCU01000120">
    <property type="protein sequence ID" value="KWV45872.1"/>
    <property type="molecule type" value="Genomic_DNA"/>
</dbReference>
<dbReference type="InterPro" id="IPR023393">
    <property type="entry name" value="START-like_dom_sf"/>
</dbReference>
<organism evidence="1 2">
    <name type="scientific">Bradyrhizobium macuxiense</name>
    <dbReference type="NCBI Taxonomy" id="1755647"/>
    <lineage>
        <taxon>Bacteria</taxon>
        <taxon>Pseudomonadati</taxon>
        <taxon>Pseudomonadota</taxon>
        <taxon>Alphaproteobacteria</taxon>
        <taxon>Hyphomicrobiales</taxon>
        <taxon>Nitrobacteraceae</taxon>
        <taxon>Bradyrhizobium</taxon>
    </lineage>
</organism>
<dbReference type="RefSeq" id="WP_066515024.1">
    <property type="nucleotide sequence ID" value="NZ_LNCU01000120.1"/>
</dbReference>
<dbReference type="OrthoDB" id="1364128at2"/>
<dbReference type="PANTHER" id="PTHR39332">
    <property type="entry name" value="BLL4707 PROTEIN"/>
    <property type="match status" value="1"/>
</dbReference>
<proteinExistence type="predicted"/>
<gene>
    <name evidence="1" type="ORF">AS156_22885</name>
</gene>
<reference evidence="1 2" key="1">
    <citation type="submission" date="2015-11" db="EMBL/GenBank/DDBJ databases">
        <title>Draft Genome Sequence of the Strain BR 10303 (Bradyrhizobium sp.) isolated from nodules of Centrolobium paraense.</title>
        <authorList>
            <person name="Zelli J.E."/>
            <person name="Simoes-Araujo J.L."/>
            <person name="Barauna A.C."/>
            <person name="Silva K."/>
        </authorList>
    </citation>
    <scope>NUCLEOTIDE SEQUENCE [LARGE SCALE GENOMIC DNA]</scope>
    <source>
        <strain evidence="1 2">BR 10303</strain>
    </source>
</reference>
<evidence type="ECO:0008006" key="3">
    <source>
        <dbReference type="Google" id="ProtNLM"/>
    </source>
</evidence>
<name>A0A125Q5V0_9BRAD</name>
<dbReference type="CDD" id="cd07821">
    <property type="entry name" value="PYR_PYL_RCAR_like"/>
    <property type="match status" value="1"/>
</dbReference>
<dbReference type="Proteomes" id="UP000057737">
    <property type="component" value="Unassembled WGS sequence"/>
</dbReference>
<dbReference type="SUPFAM" id="SSF55961">
    <property type="entry name" value="Bet v1-like"/>
    <property type="match status" value="1"/>
</dbReference>
<evidence type="ECO:0000313" key="1">
    <source>
        <dbReference type="EMBL" id="KWV45872.1"/>
    </source>
</evidence>
<protein>
    <recommendedName>
        <fullName evidence="3">Polyketide cyclase/dehydrase/lipid transport protein</fullName>
    </recommendedName>
</protein>